<keyword evidence="4 6" id="KW-1133">Transmembrane helix</keyword>
<feature type="transmembrane region" description="Helical" evidence="6">
    <location>
        <begin position="345"/>
        <end position="367"/>
    </location>
</feature>
<feature type="transmembrane region" description="Helical" evidence="6">
    <location>
        <begin position="304"/>
        <end position="325"/>
    </location>
</feature>
<evidence type="ECO:0000256" key="3">
    <source>
        <dbReference type="ARBA" id="ARBA00022692"/>
    </source>
</evidence>
<accession>A0A1A7R8I1</accession>
<organism evidence="7 8">
    <name type="scientific">Gelidibacter algens</name>
    <dbReference type="NCBI Taxonomy" id="49280"/>
    <lineage>
        <taxon>Bacteria</taxon>
        <taxon>Pseudomonadati</taxon>
        <taxon>Bacteroidota</taxon>
        <taxon>Flavobacteriia</taxon>
        <taxon>Flavobacteriales</taxon>
        <taxon>Flavobacteriaceae</taxon>
        <taxon>Gelidibacter</taxon>
    </lineage>
</organism>
<feature type="transmembrane region" description="Helical" evidence="6">
    <location>
        <begin position="374"/>
        <end position="393"/>
    </location>
</feature>
<feature type="transmembrane region" description="Helical" evidence="6">
    <location>
        <begin position="399"/>
        <end position="420"/>
    </location>
</feature>
<feature type="transmembrane region" description="Helical" evidence="6">
    <location>
        <begin position="38"/>
        <end position="57"/>
    </location>
</feature>
<dbReference type="GO" id="GO:0005886">
    <property type="term" value="C:plasma membrane"/>
    <property type="evidence" value="ECO:0007669"/>
    <property type="project" value="UniProtKB-SubCell"/>
</dbReference>
<keyword evidence="8" id="KW-1185">Reference proteome</keyword>
<dbReference type="PANTHER" id="PTHR30250:SF30">
    <property type="entry name" value="LIPID III FLIPPASE"/>
    <property type="match status" value="1"/>
</dbReference>
<dbReference type="InterPro" id="IPR050833">
    <property type="entry name" value="Poly_Biosynth_Transport"/>
</dbReference>
<dbReference type="RefSeq" id="WP_066430040.1">
    <property type="nucleotide sequence ID" value="NZ_LZRN01000002.1"/>
</dbReference>
<feature type="transmembrane region" description="Helical" evidence="6">
    <location>
        <begin position="185"/>
        <end position="215"/>
    </location>
</feature>
<evidence type="ECO:0000313" key="8">
    <source>
        <dbReference type="Proteomes" id="UP000248987"/>
    </source>
</evidence>
<feature type="transmembrane region" description="Helical" evidence="6">
    <location>
        <begin position="90"/>
        <end position="112"/>
    </location>
</feature>
<evidence type="ECO:0000256" key="2">
    <source>
        <dbReference type="ARBA" id="ARBA00022475"/>
    </source>
</evidence>
<dbReference type="Pfam" id="PF01943">
    <property type="entry name" value="Polysacc_synt"/>
    <property type="match status" value="1"/>
</dbReference>
<dbReference type="OrthoDB" id="9769862at2"/>
<dbReference type="GO" id="GO:0009246">
    <property type="term" value="P:enterobacterial common antigen biosynthetic process"/>
    <property type="evidence" value="ECO:0007669"/>
    <property type="project" value="InterPro"/>
</dbReference>
<comment type="caution">
    <text evidence="7">The sequence shown here is derived from an EMBL/GenBank/DDBJ whole genome shotgun (WGS) entry which is preliminary data.</text>
</comment>
<keyword evidence="2" id="KW-1003">Cell membrane</keyword>
<dbReference type="InterPro" id="IPR044550">
    <property type="entry name" value="WzxE"/>
</dbReference>
<dbReference type="CDD" id="cd13125">
    <property type="entry name" value="MATE_like_10"/>
    <property type="match status" value="1"/>
</dbReference>
<feature type="transmembrane region" description="Helical" evidence="6">
    <location>
        <begin position="236"/>
        <end position="254"/>
    </location>
</feature>
<proteinExistence type="predicted"/>
<evidence type="ECO:0000256" key="6">
    <source>
        <dbReference type="SAM" id="Phobius"/>
    </source>
</evidence>
<dbReference type="AlphaFoldDB" id="A0A1A7R8I1"/>
<protein>
    <submittedName>
        <fullName evidence="7">PST family polysaccharide transporter</fullName>
    </submittedName>
</protein>
<feature type="transmembrane region" description="Helical" evidence="6">
    <location>
        <begin position="160"/>
        <end position="179"/>
    </location>
</feature>
<evidence type="ECO:0000256" key="5">
    <source>
        <dbReference type="ARBA" id="ARBA00023136"/>
    </source>
</evidence>
<dbReference type="PANTHER" id="PTHR30250">
    <property type="entry name" value="PST FAMILY PREDICTED COLANIC ACID TRANSPORTER"/>
    <property type="match status" value="1"/>
</dbReference>
<dbReference type="EMBL" id="QLLQ01000001">
    <property type="protein sequence ID" value="RAJ28022.1"/>
    <property type="molecule type" value="Genomic_DNA"/>
</dbReference>
<keyword evidence="5 6" id="KW-0472">Membrane</keyword>
<evidence type="ECO:0000256" key="4">
    <source>
        <dbReference type="ARBA" id="ARBA00022989"/>
    </source>
</evidence>
<reference evidence="7 8" key="1">
    <citation type="submission" date="2018-06" db="EMBL/GenBank/DDBJ databases">
        <title>Genomic Encyclopedia of Archaeal and Bacterial Type Strains, Phase II (KMG-II): from individual species to whole genera.</title>
        <authorList>
            <person name="Goeker M."/>
        </authorList>
    </citation>
    <scope>NUCLEOTIDE SEQUENCE [LARGE SCALE GENOMIC DNA]</scope>
    <source>
        <strain evidence="7 8">DSM 12408</strain>
    </source>
</reference>
<dbReference type="InterPro" id="IPR002797">
    <property type="entry name" value="Polysacc_synth"/>
</dbReference>
<comment type="subcellular location">
    <subcellularLocation>
        <location evidence="1">Cell membrane</location>
        <topology evidence="1">Multi-pass membrane protein</topology>
    </subcellularLocation>
</comment>
<feature type="transmembrane region" description="Helical" evidence="6">
    <location>
        <begin position="274"/>
        <end position="292"/>
    </location>
</feature>
<keyword evidence="3 6" id="KW-0812">Transmembrane</keyword>
<sequence>MKKIKDYINNNLLIKIASLNSVSVMTRIVAGFVTSKFIALYIGPSGLAFVGNLRDFFSTLQSFSNLGFYNGVVKYVAEFKKDTLKLSQTLSTVSYCVLASTIVLSIFCFFGADMINRFVFIEGDNYAYLIRIISAVLPFYAINSVILAFLNGLSNFRRLVAIQILGHIFGTLLTIFLIYNHHIQGALLAVVLSEVVLFFITLASISKSVAFFSLIKFRLFDINKVKKLGSFSMMSLFTALTAPLVMLSIRNHIIDTQALVDAGYWEAMNRLSRYYLMFVTSLLTLYVLPRFSEIQTSKEFRHEILGLFKTILPVFALLLIAIYFLRHIIIEVVFSKEFAPVEGLFFWQLIGDFIKVVSVIIATQLLAKRMIWHYLITEALSFATLYVASIYLIDRYGVIGATMAHFVNYLVYMVLILVVFRNSLFGKLKE</sequence>
<evidence type="ECO:0000313" key="7">
    <source>
        <dbReference type="EMBL" id="RAJ28022.1"/>
    </source>
</evidence>
<feature type="transmembrane region" description="Helical" evidence="6">
    <location>
        <begin position="132"/>
        <end position="153"/>
    </location>
</feature>
<gene>
    <name evidence="7" type="ORF">LX77_00597</name>
</gene>
<evidence type="ECO:0000256" key="1">
    <source>
        <dbReference type="ARBA" id="ARBA00004651"/>
    </source>
</evidence>
<dbReference type="Proteomes" id="UP000248987">
    <property type="component" value="Unassembled WGS sequence"/>
</dbReference>
<name>A0A1A7R8I1_9FLAO</name>
<dbReference type="STRING" id="49280.A9996_01220"/>